<dbReference type="AlphaFoldDB" id="A0A172T6Q2"/>
<sequence length="115" mass="13239">MLSHKIIEVPLPVRYEATYQAERDVFLRMADRALHHTETGTPLRWQVDGSTSDRLFLRMYSDPSALEMGWLDQELALDVGTVTVTVAINTRSEGTLRFFRRFTAQLDVLLLRQDA</sequence>
<dbReference type="PATRIC" id="fig|1182568.3.peg.323"/>
<dbReference type="EMBL" id="CP011387">
    <property type="protein sequence ID" value="ANE42661.1"/>
    <property type="molecule type" value="Genomic_DNA"/>
</dbReference>
<accession>A0A172T6Q2</accession>
<name>A0A172T6Q2_9DEIO</name>
<protein>
    <submittedName>
        <fullName evidence="1">Uncharacterized protein</fullName>
    </submittedName>
</protein>
<evidence type="ECO:0000313" key="1">
    <source>
        <dbReference type="EMBL" id="ANE42661.1"/>
    </source>
</evidence>
<keyword evidence="2" id="KW-1185">Reference proteome</keyword>
<proteinExistence type="predicted"/>
<gene>
    <name evidence="1" type="ORF">SU48_01575</name>
</gene>
<organism evidence="1 2">
    <name type="scientific">Deinococcus puniceus</name>
    <dbReference type="NCBI Taxonomy" id="1182568"/>
    <lineage>
        <taxon>Bacteria</taxon>
        <taxon>Thermotogati</taxon>
        <taxon>Deinococcota</taxon>
        <taxon>Deinococci</taxon>
        <taxon>Deinococcales</taxon>
        <taxon>Deinococcaceae</taxon>
        <taxon>Deinococcus</taxon>
    </lineage>
</organism>
<evidence type="ECO:0000313" key="2">
    <source>
        <dbReference type="Proteomes" id="UP000077363"/>
    </source>
</evidence>
<dbReference type="KEGG" id="dpu:SU48_01575"/>
<dbReference type="Proteomes" id="UP000077363">
    <property type="component" value="Chromosome"/>
</dbReference>
<reference evidence="1 2" key="1">
    <citation type="submission" date="2015-01" db="EMBL/GenBank/DDBJ databases">
        <title>Deinococcus puniceus/DY1/ whole genome sequencing.</title>
        <authorList>
            <person name="Kim M.K."/>
            <person name="Srinivasan S."/>
            <person name="Lee J.-J."/>
        </authorList>
    </citation>
    <scope>NUCLEOTIDE SEQUENCE [LARGE SCALE GENOMIC DNA]</scope>
    <source>
        <strain evidence="1 2">DY1</strain>
    </source>
</reference>
<dbReference type="STRING" id="1182568.SU48_01575"/>